<evidence type="ECO:0008006" key="5">
    <source>
        <dbReference type="Google" id="ProtNLM"/>
    </source>
</evidence>
<feature type="chain" id="PRO_5032445139" description="PEP-CTERM protein-sorting domain-containing protein" evidence="2">
    <location>
        <begin position="24"/>
        <end position="200"/>
    </location>
</feature>
<keyword evidence="1" id="KW-0472">Membrane</keyword>
<proteinExistence type="predicted"/>
<evidence type="ECO:0000313" key="3">
    <source>
        <dbReference type="EMBL" id="MBB5688362.1"/>
    </source>
</evidence>
<comment type="caution">
    <text evidence="3">The sequence shown here is derived from an EMBL/GenBank/DDBJ whole genome shotgun (WGS) entry which is preliminary data.</text>
</comment>
<keyword evidence="4" id="KW-1185">Reference proteome</keyword>
<protein>
    <recommendedName>
        <fullName evidence="5">PEP-CTERM protein-sorting domain-containing protein</fullName>
    </recommendedName>
</protein>
<sequence>MKKHLLAAAAAIAVGTAAPAAKAAFLDFEDGILGSPVGAFYAGQGVSFANTEFTWSGGFAGASGIVGIRAQGTYWFGAGHAVVGVFSQAVSSVAITGIDIGVAGIRIDAYDAVSGGNLVAFGEAFGPGVGVGTFHTVTAAAPNIRRFEIYQPAYNGYDGMLMDNLSFTLAAVPGPASLALFGMGLLGLGIAARRRAPARA</sequence>
<dbReference type="Proteomes" id="UP000562254">
    <property type="component" value="Unassembled WGS sequence"/>
</dbReference>
<organism evidence="3 4">
    <name type="scientific">Neoroseomonas alkaliterrae</name>
    <dbReference type="NCBI Taxonomy" id="1452450"/>
    <lineage>
        <taxon>Bacteria</taxon>
        <taxon>Pseudomonadati</taxon>
        <taxon>Pseudomonadota</taxon>
        <taxon>Alphaproteobacteria</taxon>
        <taxon>Acetobacterales</taxon>
        <taxon>Acetobacteraceae</taxon>
        <taxon>Neoroseomonas</taxon>
    </lineage>
</organism>
<evidence type="ECO:0000256" key="2">
    <source>
        <dbReference type="SAM" id="SignalP"/>
    </source>
</evidence>
<keyword evidence="1" id="KW-1133">Transmembrane helix</keyword>
<evidence type="ECO:0000313" key="4">
    <source>
        <dbReference type="Proteomes" id="UP000562254"/>
    </source>
</evidence>
<reference evidence="3 4" key="1">
    <citation type="submission" date="2020-08" db="EMBL/GenBank/DDBJ databases">
        <title>Genomic Encyclopedia of Type Strains, Phase IV (KMG-IV): sequencing the most valuable type-strain genomes for metagenomic binning, comparative biology and taxonomic classification.</title>
        <authorList>
            <person name="Goeker M."/>
        </authorList>
    </citation>
    <scope>NUCLEOTIDE SEQUENCE [LARGE SCALE GENOMIC DNA]</scope>
    <source>
        <strain evidence="3 4">DSM 25895</strain>
    </source>
</reference>
<accession>A0A840Y157</accession>
<keyword evidence="1" id="KW-0812">Transmembrane</keyword>
<dbReference type="AlphaFoldDB" id="A0A840Y157"/>
<feature type="transmembrane region" description="Helical" evidence="1">
    <location>
        <begin position="167"/>
        <end position="192"/>
    </location>
</feature>
<dbReference type="RefSeq" id="WP_184480894.1">
    <property type="nucleotide sequence ID" value="NZ_JAAEDJ010000057.1"/>
</dbReference>
<keyword evidence="2" id="KW-0732">Signal</keyword>
<evidence type="ECO:0000256" key="1">
    <source>
        <dbReference type="SAM" id="Phobius"/>
    </source>
</evidence>
<name>A0A840Y157_9PROT</name>
<gene>
    <name evidence="3" type="ORF">FHS88_000472</name>
</gene>
<feature type="signal peptide" evidence="2">
    <location>
        <begin position="1"/>
        <end position="23"/>
    </location>
</feature>
<dbReference type="EMBL" id="JACIJE010000001">
    <property type="protein sequence ID" value="MBB5688362.1"/>
    <property type="molecule type" value="Genomic_DNA"/>
</dbReference>